<dbReference type="GO" id="GO:0005524">
    <property type="term" value="F:ATP binding"/>
    <property type="evidence" value="ECO:0007669"/>
    <property type="project" value="UniProtKB-KW"/>
</dbReference>
<dbReference type="EC" id="2.1.3.15" evidence="10"/>
<evidence type="ECO:0000256" key="5">
    <source>
        <dbReference type="ARBA" id="ARBA00022832"/>
    </source>
</evidence>
<evidence type="ECO:0000256" key="4">
    <source>
        <dbReference type="ARBA" id="ARBA00022741"/>
    </source>
</evidence>
<comment type="pathway">
    <text evidence="1 10">Lipid metabolism; malonyl-CoA biosynthesis; malonyl-CoA from acetyl-CoA: step 1/1.</text>
</comment>
<dbReference type="GO" id="GO:0009317">
    <property type="term" value="C:acetyl-CoA carboxylase complex"/>
    <property type="evidence" value="ECO:0007669"/>
    <property type="project" value="InterPro"/>
</dbReference>
<accession>A0A2M7E7F6</accession>
<dbReference type="GO" id="GO:0006633">
    <property type="term" value="P:fatty acid biosynthetic process"/>
    <property type="evidence" value="ECO:0007669"/>
    <property type="project" value="UniProtKB-KW"/>
</dbReference>
<evidence type="ECO:0000256" key="6">
    <source>
        <dbReference type="ARBA" id="ARBA00022840"/>
    </source>
</evidence>
<keyword evidence="7 10" id="KW-0443">Lipid metabolism</keyword>
<dbReference type="InterPro" id="IPR029045">
    <property type="entry name" value="ClpP/crotonase-like_dom_sf"/>
</dbReference>
<comment type="caution">
    <text evidence="12">The sequence shown here is derived from an EMBL/GenBank/DDBJ whole genome shotgun (WGS) entry which is preliminary data.</text>
</comment>
<dbReference type="Proteomes" id="UP000228886">
    <property type="component" value="Unassembled WGS sequence"/>
</dbReference>
<dbReference type="AlphaFoldDB" id="A0A2M7E7F6"/>
<dbReference type="GO" id="GO:0016743">
    <property type="term" value="F:carboxyl- or carbamoyltransferase activity"/>
    <property type="evidence" value="ECO:0007669"/>
    <property type="project" value="UniProtKB-UniRule"/>
</dbReference>
<dbReference type="InterPro" id="IPR001095">
    <property type="entry name" value="Acetyl_CoA_COase_a_su"/>
</dbReference>
<proteinExistence type="inferred from homology"/>
<name>A0A2M7E7F6_9BACT</name>
<evidence type="ECO:0000256" key="2">
    <source>
        <dbReference type="ARBA" id="ARBA00022516"/>
    </source>
</evidence>
<evidence type="ECO:0000256" key="8">
    <source>
        <dbReference type="ARBA" id="ARBA00023160"/>
    </source>
</evidence>
<evidence type="ECO:0000256" key="9">
    <source>
        <dbReference type="ARBA" id="ARBA00049152"/>
    </source>
</evidence>
<dbReference type="InterPro" id="IPR011763">
    <property type="entry name" value="COA_CT_C"/>
</dbReference>
<evidence type="ECO:0000256" key="7">
    <source>
        <dbReference type="ARBA" id="ARBA00023098"/>
    </source>
</evidence>
<keyword evidence="4 10" id="KW-0547">Nucleotide-binding</keyword>
<comment type="subunit">
    <text evidence="10">Acetyl-CoA carboxylase is a heterohexamer composed of biotin carboxyl carrier protein (AccB), biotin carboxylase (AccC) and two subunits each of ACCase subunit alpha (AccA) and ACCase subunit beta (AccD).</text>
</comment>
<dbReference type="NCBIfam" id="NF004344">
    <property type="entry name" value="PRK05724.1"/>
    <property type="match status" value="1"/>
</dbReference>
<keyword evidence="8 10" id="KW-0275">Fatty acid biosynthesis</keyword>
<dbReference type="HAMAP" id="MF_00823">
    <property type="entry name" value="AcetylCoA_CT_alpha"/>
    <property type="match status" value="1"/>
</dbReference>
<dbReference type="NCBIfam" id="NF041504">
    <property type="entry name" value="AccA_sub"/>
    <property type="match status" value="1"/>
</dbReference>
<dbReference type="PRINTS" id="PR01069">
    <property type="entry name" value="ACCCTRFRASEA"/>
</dbReference>
<evidence type="ECO:0000256" key="3">
    <source>
        <dbReference type="ARBA" id="ARBA00022679"/>
    </source>
</evidence>
<keyword evidence="3 10" id="KW-0808">Transferase</keyword>
<dbReference type="SUPFAM" id="SSF52096">
    <property type="entry name" value="ClpP/crotonase"/>
    <property type="match status" value="1"/>
</dbReference>
<evidence type="ECO:0000256" key="10">
    <source>
        <dbReference type="HAMAP-Rule" id="MF_00823"/>
    </source>
</evidence>
<gene>
    <name evidence="10" type="primary">accA</name>
    <name evidence="12" type="ORF">COS11_06320</name>
</gene>
<dbReference type="PANTHER" id="PTHR42853:SF3">
    <property type="entry name" value="ACETYL-COENZYME A CARBOXYLASE CARBOXYL TRANSFERASE SUBUNIT ALPHA, CHLOROPLASTIC"/>
    <property type="match status" value="1"/>
</dbReference>
<dbReference type="Pfam" id="PF03255">
    <property type="entry name" value="ACCA"/>
    <property type="match status" value="1"/>
</dbReference>
<dbReference type="Gene3D" id="3.90.226.10">
    <property type="entry name" value="2-enoyl-CoA Hydratase, Chain A, domain 1"/>
    <property type="match status" value="1"/>
</dbReference>
<comment type="function">
    <text evidence="10">Component of the acetyl coenzyme A carboxylase (ACC) complex. First, biotin carboxylase catalyzes the carboxylation of biotin on its carrier protein (BCCP) and then the CO(2) group is transferred by the carboxyltransferase to acetyl-CoA to form malonyl-CoA.</text>
</comment>
<dbReference type="GO" id="GO:2001295">
    <property type="term" value="P:malonyl-CoA biosynthetic process"/>
    <property type="evidence" value="ECO:0007669"/>
    <property type="project" value="UniProtKB-UniRule"/>
</dbReference>
<protein>
    <recommendedName>
        <fullName evidence="10">Acetyl-coenzyme A carboxylase carboxyl transferase subunit alpha</fullName>
        <shortName evidence="10">ACCase subunit alpha</shortName>
        <shortName evidence="10">Acetyl-CoA carboxylase carboxyltransferase subunit alpha</shortName>
        <ecNumber evidence="10">2.1.3.15</ecNumber>
    </recommendedName>
</protein>
<keyword evidence="6 10" id="KW-0067">ATP-binding</keyword>
<dbReference type="NCBIfam" id="TIGR00513">
    <property type="entry name" value="accA"/>
    <property type="match status" value="1"/>
</dbReference>
<evidence type="ECO:0000259" key="11">
    <source>
        <dbReference type="PROSITE" id="PS50989"/>
    </source>
</evidence>
<evidence type="ECO:0000256" key="1">
    <source>
        <dbReference type="ARBA" id="ARBA00004956"/>
    </source>
</evidence>
<organism evidence="12 13">
    <name type="scientific">bacterium (Candidatus Ratteibacteria) CG01_land_8_20_14_3_00_40_19</name>
    <dbReference type="NCBI Taxonomy" id="2014290"/>
    <lineage>
        <taxon>Bacteria</taxon>
        <taxon>Candidatus Ratteibacteria</taxon>
    </lineage>
</organism>
<comment type="similarity">
    <text evidence="10">Belongs to the AccA family.</text>
</comment>
<keyword evidence="10" id="KW-0963">Cytoplasm</keyword>
<dbReference type="GO" id="GO:0003989">
    <property type="term" value="F:acetyl-CoA carboxylase activity"/>
    <property type="evidence" value="ECO:0007669"/>
    <property type="project" value="InterPro"/>
</dbReference>
<evidence type="ECO:0000313" key="13">
    <source>
        <dbReference type="Proteomes" id="UP000228886"/>
    </source>
</evidence>
<dbReference type="EMBL" id="PETL01000298">
    <property type="protein sequence ID" value="PIV63653.1"/>
    <property type="molecule type" value="Genomic_DNA"/>
</dbReference>
<comment type="catalytic activity">
    <reaction evidence="9 10">
        <text>N(6)-carboxybiotinyl-L-lysyl-[protein] + acetyl-CoA = N(6)-biotinyl-L-lysyl-[protein] + malonyl-CoA</text>
        <dbReference type="Rhea" id="RHEA:54728"/>
        <dbReference type="Rhea" id="RHEA-COMP:10505"/>
        <dbReference type="Rhea" id="RHEA-COMP:10506"/>
        <dbReference type="ChEBI" id="CHEBI:57288"/>
        <dbReference type="ChEBI" id="CHEBI:57384"/>
        <dbReference type="ChEBI" id="CHEBI:83144"/>
        <dbReference type="ChEBI" id="CHEBI:83145"/>
        <dbReference type="EC" id="2.1.3.15"/>
    </reaction>
</comment>
<dbReference type="PROSITE" id="PS50989">
    <property type="entry name" value="COA_CT_CTER"/>
    <property type="match status" value="1"/>
</dbReference>
<evidence type="ECO:0000313" key="12">
    <source>
        <dbReference type="EMBL" id="PIV63653.1"/>
    </source>
</evidence>
<comment type="subcellular location">
    <subcellularLocation>
        <location evidence="10">Cytoplasm</location>
    </subcellularLocation>
</comment>
<keyword evidence="5 10" id="KW-0276">Fatty acid metabolism</keyword>
<reference evidence="13" key="1">
    <citation type="submission" date="2017-09" db="EMBL/GenBank/DDBJ databases">
        <title>Depth-based differentiation of microbial function through sediment-hosted aquifers and enrichment of novel symbionts in the deep terrestrial subsurface.</title>
        <authorList>
            <person name="Probst A.J."/>
            <person name="Ladd B."/>
            <person name="Jarett J.K."/>
            <person name="Geller-Mcgrath D.E."/>
            <person name="Sieber C.M.K."/>
            <person name="Emerson J.B."/>
            <person name="Anantharaman K."/>
            <person name="Thomas B.C."/>
            <person name="Malmstrom R."/>
            <person name="Stieglmeier M."/>
            <person name="Klingl A."/>
            <person name="Woyke T."/>
            <person name="Ryan C.M."/>
            <person name="Banfield J.F."/>
        </authorList>
    </citation>
    <scope>NUCLEOTIDE SEQUENCE [LARGE SCALE GENOMIC DNA]</scope>
</reference>
<dbReference type="PANTHER" id="PTHR42853">
    <property type="entry name" value="ACETYL-COENZYME A CARBOXYLASE CARBOXYL TRANSFERASE SUBUNIT ALPHA"/>
    <property type="match status" value="1"/>
</dbReference>
<feature type="domain" description="CoA carboxyltransferase C-terminal" evidence="11">
    <location>
        <begin position="32"/>
        <end position="289"/>
    </location>
</feature>
<dbReference type="UniPathway" id="UPA00655">
    <property type="reaction ID" value="UER00711"/>
</dbReference>
<keyword evidence="2 10" id="KW-0444">Lipid biosynthesis</keyword>
<sequence>MLEFEKPIDALKRSIEKLEKIAQEKHLDYHERLTKLKERLAERKKTIFSGLSPWQRVELARCHGRPHTADYINALVENFVELHGDRSTGDDPAIIAGLGKVEGKNIVLVGHQKGKDTQENLARNFGMAHPEGYRKALRLMEMAERFHMPVVTLIDTPGAHPGLEAEEKGQARAIGENLMKIFSIRTPIICIIIGEGGSGGALGIGIADKILMLENSIYSVISPEGCAAILWKSQNAKEEAAKALKLTATDLLEMKIIDEIIPEPLGGAHQNPEETIKNLQGALKENLTKLNQIPLDHLLELRYEKYRKIGVFKE</sequence>